<dbReference type="InterPro" id="IPR029063">
    <property type="entry name" value="SAM-dependent_MTases_sf"/>
</dbReference>
<feature type="domain" description="PKS/mFAS DH" evidence="11">
    <location>
        <begin position="1338"/>
        <end position="1651"/>
    </location>
</feature>
<dbReference type="InterPro" id="IPR042104">
    <property type="entry name" value="PKS_dehydratase_sf"/>
</dbReference>
<comment type="pathway">
    <text evidence="1">Secondary metabolite biosynthesis.</text>
</comment>
<dbReference type="SUPFAM" id="SSF52151">
    <property type="entry name" value="FabD/lysophospholipase-like"/>
    <property type="match status" value="1"/>
</dbReference>
<dbReference type="Proteomes" id="UP000250266">
    <property type="component" value="Unassembled WGS sequence"/>
</dbReference>
<keyword evidence="6" id="KW-0511">Multifunctional enzyme</keyword>
<dbReference type="InterPro" id="IPR016039">
    <property type="entry name" value="Thiolase-like"/>
</dbReference>
<dbReference type="SMART" id="SM00827">
    <property type="entry name" value="PKS_AT"/>
    <property type="match status" value="1"/>
</dbReference>
<evidence type="ECO:0000256" key="2">
    <source>
        <dbReference type="ARBA" id="ARBA00022450"/>
    </source>
</evidence>
<dbReference type="InterPro" id="IPR049900">
    <property type="entry name" value="PKS_mFAS_DH"/>
</dbReference>
<evidence type="ECO:0000256" key="8">
    <source>
        <dbReference type="SAM" id="MobiDB-lite"/>
    </source>
</evidence>
<dbReference type="Pfam" id="PF00550">
    <property type="entry name" value="PP-binding"/>
    <property type="match status" value="1"/>
</dbReference>
<dbReference type="Pfam" id="PF07859">
    <property type="entry name" value="Abhydrolase_3"/>
    <property type="match status" value="1"/>
</dbReference>
<dbReference type="CDD" id="cd00833">
    <property type="entry name" value="PKS"/>
    <property type="match status" value="1"/>
</dbReference>
<dbReference type="Pfam" id="PF14765">
    <property type="entry name" value="PS-DH"/>
    <property type="match status" value="1"/>
</dbReference>
<dbReference type="PANTHER" id="PTHR43775">
    <property type="entry name" value="FATTY ACID SYNTHASE"/>
    <property type="match status" value="1"/>
</dbReference>
<gene>
    <name evidence="12" type="ORF">K432DRAFT_424635</name>
</gene>
<dbReference type="EMBL" id="KV744907">
    <property type="protein sequence ID" value="OCK81842.1"/>
    <property type="molecule type" value="Genomic_DNA"/>
</dbReference>
<dbReference type="Gene3D" id="1.10.1200.10">
    <property type="entry name" value="ACP-like"/>
    <property type="match status" value="1"/>
</dbReference>
<evidence type="ECO:0000256" key="4">
    <source>
        <dbReference type="ARBA" id="ARBA00022603"/>
    </source>
</evidence>
<dbReference type="Pfam" id="PF02801">
    <property type="entry name" value="Ketoacyl-synt_C"/>
    <property type="match status" value="1"/>
</dbReference>
<dbReference type="Pfam" id="PF00109">
    <property type="entry name" value="ketoacyl-synt"/>
    <property type="match status" value="1"/>
</dbReference>
<dbReference type="InterPro" id="IPR014031">
    <property type="entry name" value="Ketoacyl_synth_C"/>
</dbReference>
<dbReference type="InterPro" id="IPR016036">
    <property type="entry name" value="Malonyl_transacylase_ACP-bd"/>
</dbReference>
<dbReference type="InterPro" id="IPR016035">
    <property type="entry name" value="Acyl_Trfase/lysoPLipase"/>
</dbReference>
<dbReference type="GO" id="GO:0031177">
    <property type="term" value="F:phosphopantetheine binding"/>
    <property type="evidence" value="ECO:0007669"/>
    <property type="project" value="InterPro"/>
</dbReference>
<dbReference type="InterPro" id="IPR049551">
    <property type="entry name" value="PKS_DH_C"/>
</dbReference>
<dbReference type="InterPro" id="IPR009081">
    <property type="entry name" value="PP-bd_ACP"/>
</dbReference>
<dbReference type="SUPFAM" id="SSF53335">
    <property type="entry name" value="S-adenosyl-L-methionine-dependent methyltransferases"/>
    <property type="match status" value="1"/>
</dbReference>
<dbReference type="InterPro" id="IPR041068">
    <property type="entry name" value="HTH_51"/>
</dbReference>
<dbReference type="PROSITE" id="PS52004">
    <property type="entry name" value="KS3_2"/>
    <property type="match status" value="1"/>
</dbReference>
<evidence type="ECO:0000313" key="12">
    <source>
        <dbReference type="EMBL" id="OCK81842.1"/>
    </source>
</evidence>
<organism evidence="12 13">
    <name type="scientific">Lepidopterella palustris CBS 459.81</name>
    <dbReference type="NCBI Taxonomy" id="1314670"/>
    <lineage>
        <taxon>Eukaryota</taxon>
        <taxon>Fungi</taxon>
        <taxon>Dikarya</taxon>
        <taxon>Ascomycota</taxon>
        <taxon>Pezizomycotina</taxon>
        <taxon>Dothideomycetes</taxon>
        <taxon>Pleosporomycetidae</taxon>
        <taxon>Mytilinidiales</taxon>
        <taxon>Argynnaceae</taxon>
        <taxon>Lepidopterella</taxon>
    </lineage>
</organism>
<accession>A0A8E2JGU3</accession>
<keyword evidence="3" id="KW-0597">Phosphoprotein</keyword>
<dbReference type="SUPFAM" id="SSF47336">
    <property type="entry name" value="ACP-like"/>
    <property type="match status" value="1"/>
</dbReference>
<dbReference type="Gene3D" id="3.40.47.10">
    <property type="match status" value="1"/>
</dbReference>
<dbReference type="OrthoDB" id="429813at2759"/>
<dbReference type="InterPro" id="IPR032088">
    <property type="entry name" value="SAT"/>
</dbReference>
<dbReference type="InterPro" id="IPR020841">
    <property type="entry name" value="PKS_Beta-ketoAc_synthase_dom"/>
</dbReference>
<dbReference type="InterPro" id="IPR013094">
    <property type="entry name" value="AB_hydrolase_3"/>
</dbReference>
<dbReference type="InterPro" id="IPR050091">
    <property type="entry name" value="PKS_NRPS_Biosynth_Enz"/>
</dbReference>
<feature type="region of interest" description="Disordered" evidence="8">
    <location>
        <begin position="1665"/>
        <end position="1693"/>
    </location>
</feature>
<dbReference type="InterPro" id="IPR014043">
    <property type="entry name" value="Acyl_transferase_dom"/>
</dbReference>
<dbReference type="InterPro" id="IPR001227">
    <property type="entry name" value="Ac_transferase_dom_sf"/>
</dbReference>
<dbReference type="SUPFAM" id="SSF55048">
    <property type="entry name" value="Probable ACP-binding domain of malonyl-CoA ACP transacylase"/>
    <property type="match status" value="1"/>
</dbReference>
<feature type="domain" description="Carrier" evidence="9">
    <location>
        <begin position="1691"/>
        <end position="1765"/>
    </location>
</feature>
<evidence type="ECO:0000256" key="3">
    <source>
        <dbReference type="ARBA" id="ARBA00022553"/>
    </source>
</evidence>
<dbReference type="InterPro" id="IPR014030">
    <property type="entry name" value="Ketoacyl_synth_N"/>
</dbReference>
<evidence type="ECO:0000313" key="13">
    <source>
        <dbReference type="Proteomes" id="UP000250266"/>
    </source>
</evidence>
<dbReference type="Gene3D" id="3.40.50.150">
    <property type="entry name" value="Vaccinia Virus protein VP39"/>
    <property type="match status" value="1"/>
</dbReference>
<keyword evidence="5" id="KW-0808">Transferase</keyword>
<dbReference type="GO" id="GO:0004312">
    <property type="term" value="F:fatty acid synthase activity"/>
    <property type="evidence" value="ECO:0007669"/>
    <property type="project" value="TreeGrafter"/>
</dbReference>
<proteinExistence type="predicted"/>
<feature type="region of interest" description="C-terminal hotdog fold" evidence="7">
    <location>
        <begin position="1502"/>
        <end position="1651"/>
    </location>
</feature>
<evidence type="ECO:0000256" key="5">
    <source>
        <dbReference type="ARBA" id="ARBA00022679"/>
    </source>
</evidence>
<protein>
    <submittedName>
        <fullName evidence="12">Beta-ketoacyl synthase</fullName>
    </submittedName>
</protein>
<evidence type="ECO:0000259" key="10">
    <source>
        <dbReference type="PROSITE" id="PS52004"/>
    </source>
</evidence>
<dbReference type="PROSITE" id="PS50075">
    <property type="entry name" value="CARRIER"/>
    <property type="match status" value="1"/>
</dbReference>
<dbReference type="PROSITE" id="PS00012">
    <property type="entry name" value="PHOSPHOPANTETHEINE"/>
    <property type="match status" value="1"/>
</dbReference>
<dbReference type="GO" id="GO:0006633">
    <property type="term" value="P:fatty acid biosynthetic process"/>
    <property type="evidence" value="ECO:0007669"/>
    <property type="project" value="InterPro"/>
</dbReference>
<dbReference type="SMART" id="SM00825">
    <property type="entry name" value="PKS_KS"/>
    <property type="match status" value="1"/>
</dbReference>
<feature type="active site" description="Proton acceptor; for dehydratase activity" evidence="7">
    <location>
        <position position="1372"/>
    </location>
</feature>
<name>A0A8E2JGU3_9PEZI</name>
<keyword evidence="4" id="KW-0489">Methyltransferase</keyword>
<dbReference type="Gene3D" id="3.10.129.110">
    <property type="entry name" value="Polyketide synthase dehydratase"/>
    <property type="match status" value="1"/>
</dbReference>
<dbReference type="GO" id="GO:0032259">
    <property type="term" value="P:methylation"/>
    <property type="evidence" value="ECO:0007669"/>
    <property type="project" value="UniProtKB-KW"/>
</dbReference>
<dbReference type="SUPFAM" id="SSF53474">
    <property type="entry name" value="alpha/beta-Hydrolases"/>
    <property type="match status" value="1"/>
</dbReference>
<dbReference type="InterPro" id="IPR029058">
    <property type="entry name" value="AB_hydrolase_fold"/>
</dbReference>
<feature type="domain" description="Ketosynthase family 3 (KS3)" evidence="10">
    <location>
        <begin position="431"/>
        <end position="847"/>
    </location>
</feature>
<dbReference type="GO" id="GO:0004315">
    <property type="term" value="F:3-oxoacyl-[acyl-carrier-protein] synthase activity"/>
    <property type="evidence" value="ECO:0007669"/>
    <property type="project" value="InterPro"/>
</dbReference>
<dbReference type="CDD" id="cd02440">
    <property type="entry name" value="AdoMet_MTases"/>
    <property type="match status" value="1"/>
</dbReference>
<feature type="region of interest" description="N-terminal hotdog fold" evidence="7">
    <location>
        <begin position="1338"/>
        <end position="1474"/>
    </location>
</feature>
<dbReference type="Pfam" id="PF08242">
    <property type="entry name" value="Methyltransf_12"/>
    <property type="match status" value="1"/>
</dbReference>
<sequence>MSTSPEMESSALPPSLLVFGPQTKLPSPEIFGELRQILIEDPRLARLQSAVKDLPRFWKSLVVSDPSLSEVPGGQFLGDIQQWIADGVVPNHIGNVPNIYALPVTILLQIALYIRYLSRLAVVDPHRFVLDGLKAGGVQGFCIGFLTAVAVACSENEEEIAAIGAVCLRLAVCMGAYVDRDGCFADPPNKTCCLAVRWKSGDFKEEGVINLIQTYPDAYISSINDEACVTITARAQDVSSMTEKLQAHGMRTKTVHVQGRFHSAVHTKAAERITHFPIPLEDMRFPTVGKIQVPLRSTLNDEVITTGSLYKLALESVLLKPADWYGTMKAAILHLPATHNVAAFVGFGNDIPASLLQIPGLQVLSLSNSQGSNGIRPVELPPGIESNNASANDVSAKGAPANGTFVNGTSINGTFDGTLPNMQPEESSYPPHSIAVVGMAGRFPGADSLDEFWQLLLSGASMVEPAPVEKLMLPQTGDHSGTKWWGNFLRNSDTFDHRFFKKSSREAIAWDPQLRVLLEVVYEAMESSGYFGVTSKSAPSDYGCYIGSCMNNYYDNVSCHPATAYATLGTSRCFFSGSISHYFGWTGPSLTIDTACSSSLVAINTACRAIMSGECSRAIAGGTNIFTSPFDYQNLKAAGFLSPTGQCKPFDVLGDGYCRGEGVGVVVLKPLATALEEKDNILGVIVGSAANQNVNCSHITVPHSGSQNNLYKKVMNLAGVTPESVSYVEAHGTGTGVGDPVECRSIREAFGGPQREHTLHFGSVKGNIGHTEATAGVAGLIKVLLMMQHGKIPAQASHSSLNPKIPPLEVDRMEIPRDVLPWNSSSRIACVNSYGAAGSNAAVMVRQRQNNALKASKIGQMSSTYPSKYPLFLSAASPTSLSMYSEKLLKYVRDFRSRNAEEISLSDLMFNLADRANHSLPHIFSTMVTDLSSLETNLAAAASGSNTFFSEIPQKLAPVVLVFGGQESEFVGISENLYQASLLFRHHLDECDNILKSLALESLYPAIFQHTPISNLVTLHTALFSVQYSSAKTWMDCGLEVGAVVGHSFGQLTALCISGCLSLKDALKLVAGRASIMLEYWGPEQGSMLWLQATQQKVHEIINTVNSQGAGDLLEVACYNGPNSHVVVGSAQSIQALEKFVASNPSLRDSVRTKVLKVTHGFHSKFTEPLLPYLTILAEGVTWRRPKIHLETCDDSSSVSEPDSRLIAEHTRRPVFFEQAVRRLVHRYSQCTWLEAGRGSSVMQLVRGCLAGQDKGHLFLSPQLTTSNAVSSVGDITANLWKAGYAVQYWLFHRCQKQQYQFLTLPPYQFEKIRHWLPFTGRGEIVTPPESVEEIPKHELLSFIKFNDKSRNEAIFRVDPQSDRFQTMLKGHVMAGQSLAPASLYFELAARAAISLYSDATSTPYVPCVESLQMKSPIGLDSSKEILLCLTSVEDSQPIWSFSISTVARQNIGGNTGDPFQHSTGTVYLTKRNDFQAAQNFKRFERLIGSHRYEDIVNHPEAELMQGDHIYRAFNHIVHYGKDFRGIRKVASVGLEAAGRVAMSVDPDDPPDQRLCDTPMTDSFMQFAGFLVNYFNNPSLEDVLVCSEIERIEIGGNFSPDAKEWEVYATMTEDGDSQATSDAYVFEAESKKLVMVAFGFHFSKMSQSLLARMLKGVNRPSDIGQPASKAVSQVNHEPPTEASEGPSKISSGNRSQVMNLLHNVTDIPLEELKDESTLEDLGIDSLMATEVLNDIRATFGVTIDLTTLLFFPNIRAIWTLLDSKLGNAPDTGTPEVYEAPKVSPIVNPSCVPADTTSFAVKPPTTRGSPSILAKTSSWPTFTHTYKAFEEIQYEYDRYAIVAKATDFWKTVYPKQARLVLAYVVEAFAVLGCHMKSFRPGDLIPEIHSLAKHKKLVRQLYNVLEDANLTTLTERGFVRTNTSVDTTPAETIYREVLQAYPEHADVHKLVKVIGSQLAACLAGEQDGLQLIFGDKTNKKTLEDMYEYWPLLRTPTLLLGEFLLKAFSNSNGSGKFRILEIGAGTGGTTRYIVNHLRSNGIPFEYTFTDLSASLVAAAKKHFKGVEGMKFEVLDIEKAPPEDHMGAFHVIIATNCIHATRRLDQSLPHLRKMLREDGVLTLVEITRNMYWLDIVVGLFEGWWLFEDGRSHALISETHWERFMKDAGFQEVAWTDGSTPESGTVRIIAGFPSARPDAKRSSSKRTPPKISIETVVYKQLGSTSIHADVYYPLGSDATLKKMPIALMIHGGSHMIFSRKDIRPAQTRLLIEKGFLPVSIDYRLCPEVNLSEGPMVDACDALAWARYELPQVQLPGSGIQIDGERVVVVGWSSGGQLAMSLAWTAPQKGLKPPEAILAFYCPTDYEDEWWRNPIQPRGAEDAGDDYDILGAIKDEPITNYGMVGAWEPLSDPKLRTDDRCRIILHINWKAQTLPVIIEGLPSKQKVAGSDVQKYHNLPQPAHEKVLRVSPLAHIVRGNYHTPTFLVHGTDDDLIPWQQSQRTYDALVENGVMAGLALVEGAPHICDLSSDPDSEGWKAALKGYEFISSFVL</sequence>
<dbReference type="SMART" id="SM00823">
    <property type="entry name" value="PKS_PP"/>
    <property type="match status" value="1"/>
</dbReference>
<reference evidence="12 13" key="1">
    <citation type="journal article" date="2016" name="Nat. Commun.">
        <title>Ectomycorrhizal ecology is imprinted in the genome of the dominant symbiotic fungus Cenococcum geophilum.</title>
        <authorList>
            <consortium name="DOE Joint Genome Institute"/>
            <person name="Peter M."/>
            <person name="Kohler A."/>
            <person name="Ohm R.A."/>
            <person name="Kuo A."/>
            <person name="Krutzmann J."/>
            <person name="Morin E."/>
            <person name="Arend M."/>
            <person name="Barry K.W."/>
            <person name="Binder M."/>
            <person name="Choi C."/>
            <person name="Clum A."/>
            <person name="Copeland A."/>
            <person name="Grisel N."/>
            <person name="Haridas S."/>
            <person name="Kipfer T."/>
            <person name="LaButti K."/>
            <person name="Lindquist E."/>
            <person name="Lipzen A."/>
            <person name="Maire R."/>
            <person name="Meier B."/>
            <person name="Mihaltcheva S."/>
            <person name="Molinier V."/>
            <person name="Murat C."/>
            <person name="Poggeler S."/>
            <person name="Quandt C.A."/>
            <person name="Sperisen C."/>
            <person name="Tritt A."/>
            <person name="Tisserant E."/>
            <person name="Crous P.W."/>
            <person name="Henrissat B."/>
            <person name="Nehls U."/>
            <person name="Egli S."/>
            <person name="Spatafora J.W."/>
            <person name="Grigoriev I.V."/>
            <person name="Martin F.M."/>
        </authorList>
    </citation>
    <scope>NUCLEOTIDE SEQUENCE [LARGE SCALE GENOMIC DNA]</scope>
    <source>
        <strain evidence="12 13">CBS 459.81</strain>
    </source>
</reference>
<dbReference type="Gene3D" id="3.40.366.10">
    <property type="entry name" value="Malonyl-Coenzyme A Acyl Carrier Protein, domain 2"/>
    <property type="match status" value="3"/>
</dbReference>
<dbReference type="PANTHER" id="PTHR43775:SF21">
    <property type="entry name" value="NON-REDUCING POLYKETIDE SYNTHASE AUSA-RELATED"/>
    <property type="match status" value="1"/>
</dbReference>
<dbReference type="Gene3D" id="3.30.70.3290">
    <property type="match status" value="1"/>
</dbReference>
<evidence type="ECO:0000256" key="7">
    <source>
        <dbReference type="PROSITE-ProRule" id="PRU01363"/>
    </source>
</evidence>
<evidence type="ECO:0000256" key="1">
    <source>
        <dbReference type="ARBA" id="ARBA00005179"/>
    </source>
</evidence>
<dbReference type="PROSITE" id="PS00606">
    <property type="entry name" value="KS3_1"/>
    <property type="match status" value="1"/>
</dbReference>
<keyword evidence="2" id="KW-0596">Phosphopantetheine</keyword>
<dbReference type="Pfam" id="PF00698">
    <property type="entry name" value="Acyl_transf_1"/>
    <property type="match status" value="1"/>
</dbReference>
<dbReference type="Pfam" id="PF18558">
    <property type="entry name" value="HTH_51"/>
    <property type="match status" value="1"/>
</dbReference>
<dbReference type="InterPro" id="IPR013217">
    <property type="entry name" value="Methyltransf_12"/>
</dbReference>
<dbReference type="Gene3D" id="3.40.50.1820">
    <property type="entry name" value="alpha/beta hydrolase"/>
    <property type="match status" value="1"/>
</dbReference>
<feature type="active site" description="Proton donor; for dehydratase activity" evidence="7">
    <location>
        <position position="1562"/>
    </location>
</feature>
<dbReference type="PROSITE" id="PS52019">
    <property type="entry name" value="PKS_MFAS_DH"/>
    <property type="match status" value="1"/>
</dbReference>
<dbReference type="GO" id="GO:0008168">
    <property type="term" value="F:methyltransferase activity"/>
    <property type="evidence" value="ECO:0007669"/>
    <property type="project" value="UniProtKB-KW"/>
</dbReference>
<dbReference type="InterPro" id="IPR036736">
    <property type="entry name" value="ACP-like_sf"/>
</dbReference>
<dbReference type="SUPFAM" id="SSF53901">
    <property type="entry name" value="Thiolase-like"/>
    <property type="match status" value="1"/>
</dbReference>
<dbReference type="GO" id="GO:0016787">
    <property type="term" value="F:hydrolase activity"/>
    <property type="evidence" value="ECO:0007669"/>
    <property type="project" value="InterPro"/>
</dbReference>
<keyword evidence="13" id="KW-1185">Reference proteome</keyword>
<dbReference type="InterPro" id="IPR020806">
    <property type="entry name" value="PKS_PP-bd"/>
</dbReference>
<evidence type="ECO:0000259" key="9">
    <source>
        <dbReference type="PROSITE" id="PS50075"/>
    </source>
</evidence>
<dbReference type="InterPro" id="IPR018201">
    <property type="entry name" value="Ketoacyl_synth_AS"/>
</dbReference>
<evidence type="ECO:0000259" key="11">
    <source>
        <dbReference type="PROSITE" id="PS52019"/>
    </source>
</evidence>
<dbReference type="GO" id="GO:0044550">
    <property type="term" value="P:secondary metabolite biosynthetic process"/>
    <property type="evidence" value="ECO:0007669"/>
    <property type="project" value="TreeGrafter"/>
</dbReference>
<evidence type="ECO:0000256" key="6">
    <source>
        <dbReference type="ARBA" id="ARBA00023268"/>
    </source>
</evidence>
<dbReference type="Pfam" id="PF16073">
    <property type="entry name" value="SAT"/>
    <property type="match status" value="1"/>
</dbReference>
<dbReference type="InterPro" id="IPR006162">
    <property type="entry name" value="Ppantetheine_attach_site"/>
</dbReference>